<keyword evidence="1" id="KW-0472">Membrane</keyword>
<evidence type="ECO:0008006" key="4">
    <source>
        <dbReference type="Google" id="ProtNLM"/>
    </source>
</evidence>
<gene>
    <name evidence="2" type="ORF">SFC79_05760</name>
</gene>
<evidence type="ECO:0000313" key="2">
    <source>
        <dbReference type="EMBL" id="MDZ5661266.1"/>
    </source>
</evidence>
<comment type="caution">
    <text evidence="2">The sequence shown here is derived from an EMBL/GenBank/DDBJ whole genome shotgun (WGS) entry which is preliminary data.</text>
</comment>
<dbReference type="Proteomes" id="UP001291999">
    <property type="component" value="Unassembled WGS sequence"/>
</dbReference>
<accession>A0ABU5K8H4</accession>
<sequence>MNALQWLAAALIALFVAVSLMMLVVGRRTPGGRSRVKLAWQVFDLVFGLSALSLLLAQVDGAFWLVACIFLVRVAADRRQVGKAEPAPK</sequence>
<keyword evidence="3" id="KW-1185">Reference proteome</keyword>
<dbReference type="RefSeq" id="WP_322423587.1">
    <property type="nucleotide sequence ID" value="NZ_JAXQPW010000001.1"/>
</dbReference>
<evidence type="ECO:0000313" key="3">
    <source>
        <dbReference type="Proteomes" id="UP001291999"/>
    </source>
</evidence>
<reference evidence="2 3" key="1">
    <citation type="submission" date="2023-11" db="EMBL/GenBank/DDBJ databases">
        <title>Novel species in genus Nocardioides.</title>
        <authorList>
            <person name="Zhou H."/>
        </authorList>
    </citation>
    <scope>NUCLEOTIDE SEQUENCE [LARGE SCALE GENOMIC DNA]</scope>
    <source>
        <strain evidence="2 3">S-58</strain>
    </source>
</reference>
<keyword evidence="1" id="KW-1133">Transmembrane helix</keyword>
<name>A0ABU5K8H4_9ACTN</name>
<evidence type="ECO:0000256" key="1">
    <source>
        <dbReference type="SAM" id="Phobius"/>
    </source>
</evidence>
<organism evidence="2 3">
    <name type="scientific">Nocardioides renjunii</name>
    <dbReference type="NCBI Taxonomy" id="3095075"/>
    <lineage>
        <taxon>Bacteria</taxon>
        <taxon>Bacillati</taxon>
        <taxon>Actinomycetota</taxon>
        <taxon>Actinomycetes</taxon>
        <taxon>Propionibacteriales</taxon>
        <taxon>Nocardioidaceae</taxon>
        <taxon>Nocardioides</taxon>
    </lineage>
</organism>
<feature type="transmembrane region" description="Helical" evidence="1">
    <location>
        <begin position="6"/>
        <end position="26"/>
    </location>
</feature>
<dbReference type="EMBL" id="JAXQPW010000001">
    <property type="protein sequence ID" value="MDZ5661266.1"/>
    <property type="molecule type" value="Genomic_DNA"/>
</dbReference>
<keyword evidence="1" id="KW-0812">Transmembrane</keyword>
<proteinExistence type="predicted"/>
<protein>
    <recommendedName>
        <fullName evidence="4">DUF2516 family protein</fullName>
    </recommendedName>
</protein>